<organism evidence="2 3">
    <name type="scientific">Phytophthora fragariae</name>
    <dbReference type="NCBI Taxonomy" id="53985"/>
    <lineage>
        <taxon>Eukaryota</taxon>
        <taxon>Sar</taxon>
        <taxon>Stramenopiles</taxon>
        <taxon>Oomycota</taxon>
        <taxon>Peronosporomycetes</taxon>
        <taxon>Peronosporales</taxon>
        <taxon>Peronosporaceae</taxon>
        <taxon>Phytophthora</taxon>
    </lineage>
</organism>
<dbReference type="AlphaFoldDB" id="A0A6G0RF63"/>
<protein>
    <submittedName>
        <fullName evidence="2">Uncharacterized protein</fullName>
    </submittedName>
</protein>
<dbReference type="Proteomes" id="UP000486351">
    <property type="component" value="Unassembled WGS sequence"/>
</dbReference>
<dbReference type="EMBL" id="QXFY01000964">
    <property type="protein sequence ID" value="KAE9332124.1"/>
    <property type="molecule type" value="Genomic_DNA"/>
</dbReference>
<name>A0A6G0RF63_9STRA</name>
<feature type="compositionally biased region" description="Polar residues" evidence="1">
    <location>
        <begin position="69"/>
        <end position="92"/>
    </location>
</feature>
<feature type="region of interest" description="Disordered" evidence="1">
    <location>
        <begin position="56"/>
        <end position="92"/>
    </location>
</feature>
<proteinExistence type="predicted"/>
<comment type="caution">
    <text evidence="2">The sequence shown here is derived from an EMBL/GenBank/DDBJ whole genome shotgun (WGS) entry which is preliminary data.</text>
</comment>
<accession>A0A6G0RF63</accession>
<sequence>MSSGHTALTHNGVPQKDRVKRMPQFVEYVPQSDKHFATLTTHETLEYADKFVGAGRRRAPTRPGAQFGHTANLQRPYSQQSPSGHTAQRHNSAIQPAVAQWPYSPETQFGHTAKLQRSYRQQSPSGHTAHRHNLHIQLTLLKTTGVVLCFI</sequence>
<evidence type="ECO:0000313" key="2">
    <source>
        <dbReference type="EMBL" id="KAE9332124.1"/>
    </source>
</evidence>
<gene>
    <name evidence="2" type="ORF">PF008_g15094</name>
</gene>
<evidence type="ECO:0000313" key="3">
    <source>
        <dbReference type="Proteomes" id="UP000486351"/>
    </source>
</evidence>
<evidence type="ECO:0000256" key="1">
    <source>
        <dbReference type="SAM" id="MobiDB-lite"/>
    </source>
</evidence>
<reference evidence="2 3" key="1">
    <citation type="submission" date="2018-09" db="EMBL/GenBank/DDBJ databases">
        <title>Genomic investigation of the strawberry pathogen Phytophthora fragariae indicates pathogenicity is determined by transcriptional variation in three key races.</title>
        <authorList>
            <person name="Adams T.M."/>
            <person name="Armitage A.D."/>
            <person name="Sobczyk M.K."/>
            <person name="Bates H.J."/>
            <person name="Dunwell J.M."/>
            <person name="Nellist C.F."/>
            <person name="Harrison R.J."/>
        </authorList>
    </citation>
    <scope>NUCLEOTIDE SEQUENCE [LARGE SCALE GENOMIC DNA]</scope>
    <source>
        <strain evidence="2 3">NOV-77</strain>
    </source>
</reference>